<organism evidence="1 2">
    <name type="scientific">Ehrlichia canis (strain Jake)</name>
    <dbReference type="NCBI Taxonomy" id="269484"/>
    <lineage>
        <taxon>Bacteria</taxon>
        <taxon>Pseudomonadati</taxon>
        <taxon>Pseudomonadota</taxon>
        <taxon>Alphaproteobacteria</taxon>
        <taxon>Rickettsiales</taxon>
        <taxon>Anaplasmataceae</taxon>
        <taxon>Ehrlichia</taxon>
    </lineage>
</organism>
<gene>
    <name evidence="1" type="ordered locus">Ecaj_0449</name>
</gene>
<sequence>MINRNLLNITCNFVLLMIHKFSLKIFIPIILAIISYYVNQKWIFEFAKAFGDIFINLLKLISLPVVFFSITSTISGLANLIEIKNLIKKTIFYTISTTIVAAIIALTIYLLIDPSKKALVFNILNTNEHINTPDYLSYLISILPHNFIKVFLDNNVIGCVILAFLIGGSLLVLPDKNKRELLHKILDALFDTFLEIAKLILKLMPIALWSFITVLLYNTKEGYNLSSILKYLLCIMVANFIQAFVVLPLLLKLKKISVIKTFRGALPALTIAFFSKSSTATLPTTLRCAQDNLKISKKISSFILPVCTTINMNACAAFILITVFFVSEMNEYTFSIGEMFLWIFLATGAAIGNAGVPMGCYFMAMSYLISMKVPLSIMGIILPIYTIIDMFETAINVWSDVCIAQVINKEYSILTQENKKISHNTK</sequence>
<evidence type="ECO:0000313" key="2">
    <source>
        <dbReference type="Proteomes" id="UP000000435"/>
    </source>
</evidence>
<reference evidence="2" key="1">
    <citation type="journal article" date="2006" name="J. Bacteriol.">
        <title>The genome of the obligately intracellular bacterium Ehrlichia canis reveals themes of complex membrane structure and immune evasion strategies.</title>
        <authorList>
            <person name="Mavromatis K."/>
            <person name="Doyle C.K."/>
            <person name="Lykidis A."/>
            <person name="Ivanova N."/>
            <person name="Francino M.P."/>
            <person name="Chain P."/>
            <person name="Shin M."/>
            <person name="Malfatti S."/>
            <person name="Larimer F."/>
            <person name="Copeland A."/>
            <person name="Detter J.C."/>
            <person name="Land M."/>
            <person name="Richardson P.M."/>
            <person name="Yu X.J."/>
            <person name="Walker D.H."/>
            <person name="McBride J.W."/>
            <person name="Kyrpides N.C."/>
        </authorList>
    </citation>
    <scope>NUCLEOTIDE SEQUENCE [LARGE SCALE GENOMIC DNA]</scope>
    <source>
        <strain evidence="2">Jake</strain>
    </source>
</reference>
<proteinExistence type="predicted"/>
<protein>
    <submittedName>
        <fullName evidence="1">Sodium:dicarboxylate symporter</fullName>
    </submittedName>
</protein>
<name>A0ACA6AVW9_EHRCJ</name>
<dbReference type="EMBL" id="CP000107">
    <property type="protein sequence ID" value="AAZ68489.1"/>
    <property type="molecule type" value="Genomic_DNA"/>
</dbReference>
<accession>A0ACA6AVW9</accession>
<keyword evidence="2" id="KW-1185">Reference proteome</keyword>
<evidence type="ECO:0000313" key="1">
    <source>
        <dbReference type="EMBL" id="AAZ68489.1"/>
    </source>
</evidence>
<dbReference type="Proteomes" id="UP000000435">
    <property type="component" value="Chromosome"/>
</dbReference>